<protein>
    <submittedName>
        <fullName evidence="1">Uncharacterized protein</fullName>
    </submittedName>
</protein>
<evidence type="ECO:0000313" key="2">
    <source>
        <dbReference type="Proteomes" id="UP000541444"/>
    </source>
</evidence>
<dbReference type="AlphaFoldDB" id="A0A7J7NCS3"/>
<dbReference type="GO" id="GO:0009706">
    <property type="term" value="C:chloroplast inner membrane"/>
    <property type="evidence" value="ECO:0007669"/>
    <property type="project" value="TreeGrafter"/>
</dbReference>
<evidence type="ECO:0000313" key="1">
    <source>
        <dbReference type="EMBL" id="KAF6164810.1"/>
    </source>
</evidence>
<keyword evidence="2" id="KW-1185">Reference proteome</keyword>
<accession>A0A7J7NCS3</accession>
<dbReference type="PANTHER" id="PTHR37755:SF1">
    <property type="entry name" value="PROTEIN TIC 56, CHLOROPLASTIC"/>
    <property type="match status" value="1"/>
</dbReference>
<dbReference type="GO" id="GO:0045037">
    <property type="term" value="P:protein import into chloroplast stroma"/>
    <property type="evidence" value="ECO:0007669"/>
    <property type="project" value="TreeGrafter"/>
</dbReference>
<organism evidence="1 2">
    <name type="scientific">Kingdonia uniflora</name>
    <dbReference type="NCBI Taxonomy" id="39325"/>
    <lineage>
        <taxon>Eukaryota</taxon>
        <taxon>Viridiplantae</taxon>
        <taxon>Streptophyta</taxon>
        <taxon>Embryophyta</taxon>
        <taxon>Tracheophyta</taxon>
        <taxon>Spermatophyta</taxon>
        <taxon>Magnoliopsida</taxon>
        <taxon>Ranunculales</taxon>
        <taxon>Circaeasteraceae</taxon>
        <taxon>Kingdonia</taxon>
    </lineage>
</organism>
<sequence>MDEWAPIHMVYGMEKAIATWEVRLAAAATGALHKVMNGIPPWVPVKGHEEKTYKQLQDEAIESKKRDLAVLEANGGIWPGVRTLVMLYFCGLVVLNDYNVEADHMTNKYIPKDV</sequence>
<feature type="non-terminal residue" evidence="1">
    <location>
        <position position="1"/>
    </location>
</feature>
<comment type="caution">
    <text evidence="1">The sequence shown here is derived from an EMBL/GenBank/DDBJ whole genome shotgun (WGS) entry which is preliminary data.</text>
</comment>
<dbReference type="InterPro" id="IPR037471">
    <property type="entry name" value="TIC56"/>
</dbReference>
<reference evidence="1 2" key="1">
    <citation type="journal article" date="2020" name="IScience">
        <title>Genome Sequencing of the Endangered Kingdonia uniflora (Circaeasteraceae, Ranunculales) Reveals Potential Mechanisms of Evolutionary Specialization.</title>
        <authorList>
            <person name="Sun Y."/>
            <person name="Deng T."/>
            <person name="Zhang A."/>
            <person name="Moore M.J."/>
            <person name="Landis J.B."/>
            <person name="Lin N."/>
            <person name="Zhang H."/>
            <person name="Zhang X."/>
            <person name="Huang J."/>
            <person name="Zhang X."/>
            <person name="Sun H."/>
            <person name="Wang H."/>
        </authorList>
    </citation>
    <scope>NUCLEOTIDE SEQUENCE [LARGE SCALE GENOMIC DNA]</scope>
    <source>
        <strain evidence="1">TB1705</strain>
        <tissue evidence="1">Leaf</tissue>
    </source>
</reference>
<dbReference type="OrthoDB" id="523541at2759"/>
<dbReference type="PANTHER" id="PTHR37755">
    <property type="entry name" value="PROTEIN TIC 56, CHLOROPLASTIC"/>
    <property type="match status" value="1"/>
</dbReference>
<proteinExistence type="predicted"/>
<dbReference type="EMBL" id="JACGCM010000892">
    <property type="protein sequence ID" value="KAF6164810.1"/>
    <property type="molecule type" value="Genomic_DNA"/>
</dbReference>
<name>A0A7J7NCS3_9MAGN</name>
<dbReference type="Proteomes" id="UP000541444">
    <property type="component" value="Unassembled WGS sequence"/>
</dbReference>
<gene>
    <name evidence="1" type="ORF">GIB67_005869</name>
</gene>